<dbReference type="InterPro" id="IPR022684">
    <property type="entry name" value="Calpain_cysteine_protease"/>
</dbReference>
<feature type="compositionally biased region" description="Basic and acidic residues" evidence="3">
    <location>
        <begin position="322"/>
        <end position="337"/>
    </location>
</feature>
<dbReference type="Pfam" id="PF01067">
    <property type="entry name" value="Calpain_III"/>
    <property type="match status" value="1"/>
</dbReference>
<dbReference type="Proteomes" id="UP000466442">
    <property type="component" value="Linkage Group LG9"/>
</dbReference>
<feature type="region of interest" description="Disordered" evidence="3">
    <location>
        <begin position="755"/>
        <end position="787"/>
    </location>
</feature>
<name>A0A6A4JW45_APOLU</name>
<feature type="region of interest" description="Disordered" evidence="3">
    <location>
        <begin position="149"/>
        <end position="366"/>
    </location>
</feature>
<accession>A0A6A4JW45</accession>
<dbReference type="AlphaFoldDB" id="A0A6A4JW45"/>
<feature type="compositionally biased region" description="Polar residues" evidence="3">
    <location>
        <begin position="269"/>
        <end position="281"/>
    </location>
</feature>
<dbReference type="SMART" id="SM00230">
    <property type="entry name" value="CysPc"/>
    <property type="match status" value="1"/>
</dbReference>
<dbReference type="SUPFAM" id="SSF54001">
    <property type="entry name" value="Cysteine proteinases"/>
    <property type="match status" value="2"/>
</dbReference>
<comment type="caution">
    <text evidence="2">Lacks conserved residue(s) required for the propagation of feature annotation.</text>
</comment>
<dbReference type="PRINTS" id="PR00704">
    <property type="entry name" value="CALPAIN"/>
</dbReference>
<feature type="compositionally biased region" description="Basic and acidic residues" evidence="3">
    <location>
        <begin position="345"/>
        <end position="354"/>
    </location>
</feature>
<comment type="similarity">
    <text evidence="1">Belongs to the peptidase C2 family.</text>
</comment>
<dbReference type="Gene3D" id="2.60.120.380">
    <property type="match status" value="1"/>
</dbReference>
<feature type="compositionally biased region" description="Polar residues" evidence="3">
    <location>
        <begin position="244"/>
        <end position="255"/>
    </location>
</feature>
<comment type="caution">
    <text evidence="4">The sequence shown here is derived from an EMBL/GenBank/DDBJ whole genome shotgun (WGS) entry which is preliminary data.</text>
</comment>
<evidence type="ECO:0000313" key="4">
    <source>
        <dbReference type="EMBL" id="KAF6205770.1"/>
    </source>
</evidence>
<gene>
    <name evidence="4" type="ORF">GE061_019943</name>
</gene>
<dbReference type="EMBL" id="WIXP02000009">
    <property type="protein sequence ID" value="KAF6205770.1"/>
    <property type="molecule type" value="Genomic_DNA"/>
</dbReference>
<organism evidence="4 5">
    <name type="scientific">Apolygus lucorum</name>
    <name type="common">Small green plant bug</name>
    <name type="synonym">Lygocoris lucorum</name>
    <dbReference type="NCBI Taxonomy" id="248454"/>
    <lineage>
        <taxon>Eukaryota</taxon>
        <taxon>Metazoa</taxon>
        <taxon>Ecdysozoa</taxon>
        <taxon>Arthropoda</taxon>
        <taxon>Hexapoda</taxon>
        <taxon>Insecta</taxon>
        <taxon>Pterygota</taxon>
        <taxon>Neoptera</taxon>
        <taxon>Paraneoptera</taxon>
        <taxon>Hemiptera</taxon>
        <taxon>Heteroptera</taxon>
        <taxon>Panheteroptera</taxon>
        <taxon>Cimicomorpha</taxon>
        <taxon>Miridae</taxon>
        <taxon>Mirini</taxon>
        <taxon>Apolygus</taxon>
    </lineage>
</organism>
<keyword evidence="5" id="KW-1185">Reference proteome</keyword>
<dbReference type="Gene3D" id="3.90.70.10">
    <property type="entry name" value="Cysteine proteinases"/>
    <property type="match status" value="1"/>
</dbReference>
<feature type="compositionally biased region" description="Basic and acidic residues" evidence="3">
    <location>
        <begin position="259"/>
        <end position="268"/>
    </location>
</feature>
<dbReference type="SUPFAM" id="SSF49758">
    <property type="entry name" value="Calpain large subunit, middle domain (domain III)"/>
    <property type="match status" value="1"/>
</dbReference>
<dbReference type="GO" id="GO:0005737">
    <property type="term" value="C:cytoplasm"/>
    <property type="evidence" value="ECO:0007669"/>
    <property type="project" value="TreeGrafter"/>
</dbReference>
<protein>
    <submittedName>
        <fullName evidence="4">Uncharacterized protein</fullName>
    </submittedName>
</protein>
<evidence type="ECO:0000256" key="1">
    <source>
        <dbReference type="ARBA" id="ARBA00007623"/>
    </source>
</evidence>
<evidence type="ECO:0000313" key="5">
    <source>
        <dbReference type="Proteomes" id="UP000466442"/>
    </source>
</evidence>
<dbReference type="InterPro" id="IPR036213">
    <property type="entry name" value="Calpain_III_sf"/>
</dbReference>
<feature type="compositionally biased region" description="Basic residues" evidence="3">
    <location>
        <begin position="776"/>
        <end position="787"/>
    </location>
</feature>
<reference evidence="4" key="1">
    <citation type="journal article" date="2021" name="Mol. Ecol. Resour.">
        <title>Apolygus lucorum genome provides insights into omnivorousness and mesophyll feeding.</title>
        <authorList>
            <person name="Liu Y."/>
            <person name="Liu H."/>
            <person name="Wang H."/>
            <person name="Huang T."/>
            <person name="Liu B."/>
            <person name="Yang B."/>
            <person name="Yin L."/>
            <person name="Li B."/>
            <person name="Zhang Y."/>
            <person name="Zhang S."/>
            <person name="Jiang F."/>
            <person name="Zhang X."/>
            <person name="Ren Y."/>
            <person name="Wang B."/>
            <person name="Wang S."/>
            <person name="Lu Y."/>
            <person name="Wu K."/>
            <person name="Fan W."/>
            <person name="Wang G."/>
        </authorList>
    </citation>
    <scope>NUCLEOTIDE SEQUENCE</scope>
    <source>
        <strain evidence="4">12Hb</strain>
    </source>
</reference>
<feature type="compositionally biased region" description="Basic and acidic residues" evidence="3">
    <location>
        <begin position="169"/>
        <end position="207"/>
    </location>
</feature>
<dbReference type="PROSITE" id="PS50203">
    <property type="entry name" value="CALPAIN_CAT"/>
    <property type="match status" value="1"/>
</dbReference>
<sequence>MEPNLSREGKFIEDIKQIKTKRNALNAGLKSFADKEFPTDVDIDVLNEFTIQWKRIKELDPEPQLYKDGSAIHGEMQQGLISDYPLLAVMSTIANHSKLMNYIFPTGQDFNDPGYCGLFYFRFWKMGKWVYVIVDDKVPVVGHKKIDEPKKKDKTKSRDVQQPAGFSKNADETKPEEKEGEKPDHPENEKEREKIAENSKKSIKQEDEPPQQPPQQTGGEGQTPPNKPPDNPEPAKDEMKPINPESTNAPDTQTVPAKPENEFKKSTESQKNQPEPQTDQKAINGVPKPDNLPRTSKFSEVTFDAGLSPAQPGTQPPPVPEQKSEPAEEHKIDESLMRKPSGSKRASEAARKASESMAIKGNNKNKEEDVDRENILDRNNHTIFVRVFGSDGKLFYWATLLEKACAKAYGGYNQLPKISITQTLLDLTGGATELFYTNHLPKGFFLDFKNHSDANAIILATTNLPIKQEEDAEPKDDQQPSLFSVTSVILADFRKSLGRDKIVGFVRLSYPFGEVKWMEPWKSTSEEWQILPELVTSKLKMESRRCGEFYLTYKNFLRAFTVLFVCSVPDSEKYNVEGYFGEWTKPKLQYNLCRIDELRFHEFPQHKIWVRNPNDKDSDGNVIISLVQNGRCCCSETPLYNPTQLFLFCLEEGRPHILPLNFEFFRYNRPIGCSNVGFDQETTARFNVQQGQYLVVPVMDYSTIVHPCQANDYVLRVITPAKFPKPPPPPISTFTDSENLNIYFDLVETIEEPKNVIDSDSRQSFKTEVEKTGHKEKAKGKKKKPKH</sequence>
<feature type="compositionally biased region" description="Basic and acidic residues" evidence="3">
    <location>
        <begin position="755"/>
        <end position="775"/>
    </location>
</feature>
<feature type="compositionally biased region" description="Basic and acidic residues" evidence="3">
    <location>
        <begin position="149"/>
        <end position="159"/>
    </location>
</feature>
<dbReference type="GO" id="GO:0006508">
    <property type="term" value="P:proteolysis"/>
    <property type="evidence" value="ECO:0007669"/>
    <property type="project" value="UniProtKB-KW"/>
</dbReference>
<proteinExistence type="inferred from homology"/>
<dbReference type="PANTHER" id="PTHR10183:SF433">
    <property type="entry name" value="CALPAIN-A-RELATED"/>
    <property type="match status" value="1"/>
</dbReference>
<dbReference type="GO" id="GO:0004198">
    <property type="term" value="F:calcium-dependent cysteine-type endopeptidase activity"/>
    <property type="evidence" value="ECO:0007669"/>
    <property type="project" value="InterPro"/>
</dbReference>
<evidence type="ECO:0000256" key="2">
    <source>
        <dbReference type="PROSITE-ProRule" id="PRU00239"/>
    </source>
</evidence>
<dbReference type="InterPro" id="IPR038765">
    <property type="entry name" value="Papain-like_cys_pep_sf"/>
</dbReference>
<evidence type="ECO:0000256" key="3">
    <source>
        <dbReference type="SAM" id="MobiDB-lite"/>
    </source>
</evidence>
<dbReference type="PANTHER" id="PTHR10183">
    <property type="entry name" value="CALPAIN"/>
    <property type="match status" value="1"/>
</dbReference>
<dbReference type="Pfam" id="PF00648">
    <property type="entry name" value="Peptidase_C2"/>
    <property type="match status" value="2"/>
</dbReference>
<dbReference type="InterPro" id="IPR001300">
    <property type="entry name" value="Peptidase_C2_calpain_cat"/>
</dbReference>
<dbReference type="InterPro" id="IPR022682">
    <property type="entry name" value="Calpain_domain_III"/>
</dbReference>